<evidence type="ECO:0000256" key="6">
    <source>
        <dbReference type="ARBA" id="ARBA00022989"/>
    </source>
</evidence>
<dbReference type="Proteomes" id="UP001327560">
    <property type="component" value="Chromosome 1"/>
</dbReference>
<organism evidence="12 13">
    <name type="scientific">Canna indica</name>
    <name type="common">Indian-shot</name>
    <dbReference type="NCBI Taxonomy" id="4628"/>
    <lineage>
        <taxon>Eukaryota</taxon>
        <taxon>Viridiplantae</taxon>
        <taxon>Streptophyta</taxon>
        <taxon>Embryophyta</taxon>
        <taxon>Tracheophyta</taxon>
        <taxon>Spermatophyta</taxon>
        <taxon>Magnoliopsida</taxon>
        <taxon>Liliopsida</taxon>
        <taxon>Zingiberales</taxon>
        <taxon>Cannaceae</taxon>
        <taxon>Canna</taxon>
    </lineage>
</organism>
<feature type="transmembrane region" description="Helical" evidence="9">
    <location>
        <begin position="31"/>
        <end position="49"/>
    </location>
</feature>
<dbReference type="PANTHER" id="PTHR20961:SF38">
    <property type="entry name" value="PROTEIN O-LINKED-MANNOSE BETA-1,4-N-ACETYLGLUCOSAMINYLTRANSFERASE 2"/>
    <property type="match status" value="1"/>
</dbReference>
<evidence type="ECO:0000259" key="10">
    <source>
        <dbReference type="Pfam" id="PF04577"/>
    </source>
</evidence>
<evidence type="ECO:0000256" key="1">
    <source>
        <dbReference type="ARBA" id="ARBA00004323"/>
    </source>
</evidence>
<keyword evidence="3" id="KW-0328">Glycosyltransferase</keyword>
<accession>A0AAQ3JRY2</accession>
<evidence type="ECO:0000313" key="11">
    <source>
        <dbReference type="EMBL" id="WOK93439.1"/>
    </source>
</evidence>
<keyword evidence="5 9" id="KW-0812">Transmembrane</keyword>
<proteinExistence type="predicted"/>
<comment type="pathway">
    <text evidence="2">Glycan metabolism.</text>
</comment>
<evidence type="ECO:0000256" key="4">
    <source>
        <dbReference type="ARBA" id="ARBA00022679"/>
    </source>
</evidence>
<keyword evidence="6 9" id="KW-1133">Transmembrane helix</keyword>
<keyword evidence="4" id="KW-0808">Transferase</keyword>
<reference evidence="12 13" key="1">
    <citation type="submission" date="2023-10" db="EMBL/GenBank/DDBJ databases">
        <title>Chromosome-scale genome assembly provides insights into flower coloration mechanisms of Canna indica.</title>
        <authorList>
            <person name="Li C."/>
        </authorList>
    </citation>
    <scope>NUCLEOTIDE SEQUENCE [LARGE SCALE GENOMIC DNA]</scope>
    <source>
        <tissue evidence="12">Flower</tissue>
    </source>
</reference>
<evidence type="ECO:0000256" key="7">
    <source>
        <dbReference type="ARBA" id="ARBA00023136"/>
    </source>
</evidence>
<evidence type="ECO:0000313" key="12">
    <source>
        <dbReference type="EMBL" id="WOK93440.1"/>
    </source>
</evidence>
<dbReference type="InterPro" id="IPR007657">
    <property type="entry name" value="Glycosyltransferase_61"/>
</dbReference>
<dbReference type="EMBL" id="CP136890">
    <property type="protein sequence ID" value="WOK93439.1"/>
    <property type="molecule type" value="Genomic_DNA"/>
</dbReference>
<evidence type="ECO:0000256" key="3">
    <source>
        <dbReference type="ARBA" id="ARBA00022676"/>
    </source>
</evidence>
<evidence type="ECO:0000256" key="2">
    <source>
        <dbReference type="ARBA" id="ARBA00004881"/>
    </source>
</evidence>
<keyword evidence="7 9" id="KW-0472">Membrane</keyword>
<dbReference type="InterPro" id="IPR049625">
    <property type="entry name" value="Glyco_transf_61_cat"/>
</dbReference>
<dbReference type="PANTHER" id="PTHR20961">
    <property type="entry name" value="GLYCOSYLTRANSFERASE"/>
    <property type="match status" value="1"/>
</dbReference>
<dbReference type="GO" id="GO:0000139">
    <property type="term" value="C:Golgi membrane"/>
    <property type="evidence" value="ECO:0007669"/>
    <property type="project" value="UniProtKB-SubCell"/>
</dbReference>
<dbReference type="EMBL" id="CP136890">
    <property type="protein sequence ID" value="WOK93440.1"/>
    <property type="molecule type" value="Genomic_DNA"/>
</dbReference>
<protein>
    <recommendedName>
        <fullName evidence="10">Glycosyltransferase 61 catalytic domain-containing protein</fullName>
    </recommendedName>
</protein>
<dbReference type="GO" id="GO:0016763">
    <property type="term" value="F:pentosyltransferase activity"/>
    <property type="evidence" value="ECO:0007669"/>
    <property type="project" value="UniProtKB-ARBA"/>
</dbReference>
<evidence type="ECO:0000313" key="13">
    <source>
        <dbReference type="Proteomes" id="UP001327560"/>
    </source>
</evidence>
<dbReference type="AlphaFoldDB" id="A0AAQ3JRY2"/>
<evidence type="ECO:0000256" key="5">
    <source>
        <dbReference type="ARBA" id="ARBA00022692"/>
    </source>
</evidence>
<comment type="subcellular location">
    <subcellularLocation>
        <location evidence="1">Golgi apparatus membrane</location>
        <topology evidence="1">Single-pass type II membrane protein</topology>
    </subcellularLocation>
</comment>
<dbReference type="Pfam" id="PF04577">
    <property type="entry name" value="Glyco_transf_61"/>
    <property type="match status" value="1"/>
</dbReference>
<evidence type="ECO:0000256" key="9">
    <source>
        <dbReference type="SAM" id="Phobius"/>
    </source>
</evidence>
<evidence type="ECO:0000256" key="8">
    <source>
        <dbReference type="ARBA" id="ARBA00023180"/>
    </source>
</evidence>
<sequence>MPSPPSHRHAHRSLFKQRSFSPRSSSHAHKFFINFLIILTCVLLTLFHIQTLIKSSTSHPPWPPLIHNLIRDFELPQLTTDAADDVQFLPLKDRRLAKTAMEGNTWFMSSINDTKEKGEAEYLRFPSEETSAGRLLCVAWNGTINYYALAPAAALPRNAKLLAGLTFISDSYYSYDNLFHGLTAMSPFVAWHERMGFAVEPARWVLYQQGAVRSKLASPWVRSLMEATFGRAAINRIEQLDGEGPSCFKEAVVFRHNQGSMGKERKEKVYDLLRCKARAYCNLTIAEAPAKAVIRLTLLLRTGTRSFKDDAAVIKIFQKECGKVDGCKLKVALPNNLTFCDQVKLMSETDVLASPHGAQLTNMFFMDKNSSIMEFFPRGWRELAGVGQYVYRWVADWSRMRHHGAWYDPGHGERECPINATASSCFSFYKNSKLGHDEAFFSNWTARVLGEMRLYKLDLLSMKSTTNEDETQNCKCG</sequence>
<feature type="domain" description="Glycosyltransferase 61 catalytic" evidence="10">
    <location>
        <begin position="206"/>
        <end position="372"/>
    </location>
</feature>
<gene>
    <name evidence="11" type="ORF">Cni_G02136</name>
    <name evidence="12" type="ORF">Cni_G02137</name>
</gene>
<name>A0AAQ3JRY2_9LILI</name>
<keyword evidence="13" id="KW-1185">Reference proteome</keyword>
<keyword evidence="8" id="KW-0325">Glycoprotein</keyword>